<feature type="non-terminal residue" evidence="1">
    <location>
        <position position="196"/>
    </location>
</feature>
<evidence type="ECO:0000313" key="1">
    <source>
        <dbReference type="EMBL" id="KIJ09729.1"/>
    </source>
</evidence>
<protein>
    <submittedName>
        <fullName evidence="1">Uncharacterized protein</fullName>
    </submittedName>
</protein>
<dbReference type="OrthoDB" id="3253623at2759"/>
<proteinExistence type="predicted"/>
<dbReference type="Proteomes" id="UP000053647">
    <property type="component" value="Unassembled WGS sequence"/>
</dbReference>
<name>A0A0C9SQN3_PAXIN</name>
<keyword evidence="2" id="KW-1185">Reference proteome</keyword>
<accession>A0A0C9SQN3</accession>
<dbReference type="AlphaFoldDB" id="A0A0C9SQN3"/>
<sequence length="196" mass="21678">RPCGQLLVKTAKVGGVKASVPIRPFTVQDYDDFLAGLLSRPGMEAAMERGTMLNDKYELWDIKDGTGITEIAGPDGKPFMDGLQRSDLRLAWSVSIDWFNPHSNKIAGKKKSVGSMAMALLNLPPSLRYKAENLYLVGVIPGPREPSLDEINHFLRPVVDFFLPAWKDGTWFTKTSLHPEGRLCRSVIALAVNDLP</sequence>
<dbReference type="Pfam" id="PF02992">
    <property type="entry name" value="Transposase_21"/>
    <property type="match status" value="1"/>
</dbReference>
<reference evidence="2" key="2">
    <citation type="submission" date="2015-01" db="EMBL/GenBank/DDBJ databases">
        <title>Evolutionary Origins and Diversification of the Mycorrhizal Mutualists.</title>
        <authorList>
            <consortium name="DOE Joint Genome Institute"/>
            <consortium name="Mycorrhizal Genomics Consortium"/>
            <person name="Kohler A."/>
            <person name="Kuo A."/>
            <person name="Nagy L.G."/>
            <person name="Floudas D."/>
            <person name="Copeland A."/>
            <person name="Barry K.W."/>
            <person name="Cichocki N."/>
            <person name="Veneault-Fourrey C."/>
            <person name="LaButti K."/>
            <person name="Lindquist E.A."/>
            <person name="Lipzen A."/>
            <person name="Lundell T."/>
            <person name="Morin E."/>
            <person name="Murat C."/>
            <person name="Riley R."/>
            <person name="Ohm R."/>
            <person name="Sun H."/>
            <person name="Tunlid A."/>
            <person name="Henrissat B."/>
            <person name="Grigoriev I.V."/>
            <person name="Hibbett D.S."/>
            <person name="Martin F."/>
        </authorList>
    </citation>
    <scope>NUCLEOTIDE SEQUENCE [LARGE SCALE GENOMIC DNA]</scope>
    <source>
        <strain evidence="2">ATCC 200175</strain>
    </source>
</reference>
<feature type="non-terminal residue" evidence="1">
    <location>
        <position position="1"/>
    </location>
</feature>
<dbReference type="InterPro" id="IPR004242">
    <property type="entry name" value="Transposase_21"/>
</dbReference>
<dbReference type="HOGENOM" id="CLU_030973_1_1_1"/>
<dbReference type="EMBL" id="KN819439">
    <property type="protein sequence ID" value="KIJ09729.1"/>
    <property type="molecule type" value="Genomic_DNA"/>
</dbReference>
<reference evidence="1 2" key="1">
    <citation type="submission" date="2014-06" db="EMBL/GenBank/DDBJ databases">
        <authorList>
            <consortium name="DOE Joint Genome Institute"/>
            <person name="Kuo A."/>
            <person name="Kohler A."/>
            <person name="Nagy L.G."/>
            <person name="Floudas D."/>
            <person name="Copeland A."/>
            <person name="Barry K.W."/>
            <person name="Cichocki N."/>
            <person name="Veneault-Fourrey C."/>
            <person name="LaButti K."/>
            <person name="Lindquist E.A."/>
            <person name="Lipzen A."/>
            <person name="Lundell T."/>
            <person name="Morin E."/>
            <person name="Murat C."/>
            <person name="Sun H."/>
            <person name="Tunlid A."/>
            <person name="Henrissat B."/>
            <person name="Grigoriev I.V."/>
            <person name="Hibbett D.S."/>
            <person name="Martin F."/>
            <person name="Nordberg H.P."/>
            <person name="Cantor M.N."/>
            <person name="Hua S.X."/>
        </authorList>
    </citation>
    <scope>NUCLEOTIDE SEQUENCE [LARGE SCALE GENOMIC DNA]</scope>
    <source>
        <strain evidence="1 2">ATCC 200175</strain>
    </source>
</reference>
<gene>
    <name evidence="1" type="ORF">PAXINDRAFT_60759</name>
</gene>
<organism evidence="1 2">
    <name type="scientific">Paxillus involutus ATCC 200175</name>
    <dbReference type="NCBI Taxonomy" id="664439"/>
    <lineage>
        <taxon>Eukaryota</taxon>
        <taxon>Fungi</taxon>
        <taxon>Dikarya</taxon>
        <taxon>Basidiomycota</taxon>
        <taxon>Agaricomycotina</taxon>
        <taxon>Agaricomycetes</taxon>
        <taxon>Agaricomycetidae</taxon>
        <taxon>Boletales</taxon>
        <taxon>Paxilineae</taxon>
        <taxon>Paxillaceae</taxon>
        <taxon>Paxillus</taxon>
    </lineage>
</organism>
<evidence type="ECO:0000313" key="2">
    <source>
        <dbReference type="Proteomes" id="UP000053647"/>
    </source>
</evidence>